<sequence>MNPITFLSQIQQMGDPRTRDYPLVVNPFFVFPMILGYVYFVKVAGPRWMKDREPFEIINIVRLYNVCMVTVNARFLYVLLKMTYLPGGRYSLWCQGISGYMDEELTQYYKNGWFFVAVRYVDFLDTIFFVLRKKFRHITHLHVIHHTLVAANVWFFTLFAPEGHVAFGLALNVFVHIIMYSYYFLATLGPGVQKYLWWKKYLTTLQITQFVLSILHLSIPVFVDCEVRARHHHLFLRRFPTHYYLRISHPPQEELGHTYQEIARIAALQGSQADKLLEGGYPGKFLVGVAECLLRRVRNPEVVMGRKSKQIPVVVPHHP</sequence>
<keyword evidence="2" id="KW-1185">Reference proteome</keyword>
<evidence type="ECO:0000313" key="2">
    <source>
        <dbReference type="Proteomes" id="UP000805193"/>
    </source>
</evidence>
<accession>A0AC60QCG3</accession>
<organism evidence="1 2">
    <name type="scientific">Ixodes persulcatus</name>
    <name type="common">Taiga tick</name>
    <dbReference type="NCBI Taxonomy" id="34615"/>
    <lineage>
        <taxon>Eukaryota</taxon>
        <taxon>Metazoa</taxon>
        <taxon>Ecdysozoa</taxon>
        <taxon>Arthropoda</taxon>
        <taxon>Chelicerata</taxon>
        <taxon>Arachnida</taxon>
        <taxon>Acari</taxon>
        <taxon>Parasitiformes</taxon>
        <taxon>Ixodida</taxon>
        <taxon>Ixodoidea</taxon>
        <taxon>Ixodidae</taxon>
        <taxon>Ixodinae</taxon>
        <taxon>Ixodes</taxon>
    </lineage>
</organism>
<dbReference type="Proteomes" id="UP000805193">
    <property type="component" value="Unassembled WGS sequence"/>
</dbReference>
<name>A0AC60QCG3_IXOPE</name>
<proteinExistence type="predicted"/>
<reference evidence="1 2" key="1">
    <citation type="journal article" date="2020" name="Cell">
        <title>Large-Scale Comparative Analyses of Tick Genomes Elucidate Their Genetic Diversity and Vector Capacities.</title>
        <authorList>
            <consortium name="Tick Genome and Microbiome Consortium (TIGMIC)"/>
            <person name="Jia N."/>
            <person name="Wang J."/>
            <person name="Shi W."/>
            <person name="Du L."/>
            <person name="Sun Y."/>
            <person name="Zhan W."/>
            <person name="Jiang J.F."/>
            <person name="Wang Q."/>
            <person name="Zhang B."/>
            <person name="Ji P."/>
            <person name="Bell-Sakyi L."/>
            <person name="Cui X.M."/>
            <person name="Yuan T.T."/>
            <person name="Jiang B.G."/>
            <person name="Yang W.F."/>
            <person name="Lam T.T."/>
            <person name="Chang Q.C."/>
            <person name="Ding S.J."/>
            <person name="Wang X.J."/>
            <person name="Zhu J.G."/>
            <person name="Ruan X.D."/>
            <person name="Zhao L."/>
            <person name="Wei J.T."/>
            <person name="Ye R.Z."/>
            <person name="Que T.C."/>
            <person name="Du C.H."/>
            <person name="Zhou Y.H."/>
            <person name="Cheng J.X."/>
            <person name="Dai P.F."/>
            <person name="Guo W.B."/>
            <person name="Han X.H."/>
            <person name="Huang E.J."/>
            <person name="Li L.F."/>
            <person name="Wei W."/>
            <person name="Gao Y.C."/>
            <person name="Liu J.Z."/>
            <person name="Shao H.Z."/>
            <person name="Wang X."/>
            <person name="Wang C.C."/>
            <person name="Yang T.C."/>
            <person name="Huo Q.B."/>
            <person name="Li W."/>
            <person name="Chen H.Y."/>
            <person name="Chen S.E."/>
            <person name="Zhou L.G."/>
            <person name="Ni X.B."/>
            <person name="Tian J.H."/>
            <person name="Sheng Y."/>
            <person name="Liu T."/>
            <person name="Pan Y.S."/>
            <person name="Xia L.Y."/>
            <person name="Li J."/>
            <person name="Zhao F."/>
            <person name="Cao W.C."/>
        </authorList>
    </citation>
    <scope>NUCLEOTIDE SEQUENCE [LARGE SCALE GENOMIC DNA]</scope>
    <source>
        <strain evidence="1">Iper-2018</strain>
    </source>
</reference>
<comment type="caution">
    <text evidence="1">The sequence shown here is derived from an EMBL/GenBank/DDBJ whole genome shotgun (WGS) entry which is preliminary data.</text>
</comment>
<evidence type="ECO:0000313" key="1">
    <source>
        <dbReference type="EMBL" id="KAG0431088.1"/>
    </source>
</evidence>
<gene>
    <name evidence="1" type="ORF">HPB47_022114</name>
</gene>
<dbReference type="EMBL" id="JABSTQ010009259">
    <property type="protein sequence ID" value="KAG0431088.1"/>
    <property type="molecule type" value="Genomic_DNA"/>
</dbReference>
<protein>
    <submittedName>
        <fullName evidence="1">Uncharacterized protein</fullName>
    </submittedName>
</protein>